<feature type="domain" description="Ice-binding protein C-terminal" evidence="3">
    <location>
        <begin position="204"/>
        <end position="224"/>
    </location>
</feature>
<reference evidence="4" key="1">
    <citation type="submission" date="2022-03" db="EMBL/GenBank/DDBJ databases">
        <title>Identification of a novel bacterium isolated from mangrove sediments.</title>
        <authorList>
            <person name="Pan X."/>
        </authorList>
    </citation>
    <scope>NUCLEOTIDE SEQUENCE</scope>
    <source>
        <strain evidence="4">B2580</strain>
    </source>
</reference>
<comment type="caution">
    <text evidence="4">The sequence shown here is derived from an EMBL/GenBank/DDBJ whole genome shotgun (WGS) entry which is preliminary data.</text>
</comment>
<evidence type="ECO:0000256" key="1">
    <source>
        <dbReference type="SAM" id="MobiDB-lite"/>
    </source>
</evidence>
<gene>
    <name evidence="4" type="ORF">MTR64_02630</name>
</gene>
<feature type="chain" id="PRO_5045523399" evidence="2">
    <location>
        <begin position="26"/>
        <end position="235"/>
    </location>
</feature>
<feature type="signal peptide" evidence="2">
    <location>
        <begin position="1"/>
        <end position="25"/>
    </location>
</feature>
<evidence type="ECO:0000256" key="2">
    <source>
        <dbReference type="SAM" id="SignalP"/>
    </source>
</evidence>
<feature type="region of interest" description="Disordered" evidence="1">
    <location>
        <begin position="182"/>
        <end position="205"/>
    </location>
</feature>
<protein>
    <submittedName>
        <fullName evidence="4">Cistern family PEP-CTERM protein</fullName>
    </submittedName>
</protein>
<evidence type="ECO:0000313" key="4">
    <source>
        <dbReference type="EMBL" id="MCJ2177443.1"/>
    </source>
</evidence>
<name>A0ABT0AX91_9SPHN</name>
<dbReference type="Proteomes" id="UP001162880">
    <property type="component" value="Unassembled WGS sequence"/>
</dbReference>
<feature type="compositionally biased region" description="Low complexity" evidence="1">
    <location>
        <begin position="183"/>
        <end position="205"/>
    </location>
</feature>
<keyword evidence="2" id="KW-0732">Signal</keyword>
<sequence length="235" mass="23092">MSRLTQTIAGLAAVGSLAFAAPAWADAITLDSSDIGQSFTVAYDGFSGGTSISGLTSEATFTLTDITSSGYVFDYSVTNTSSGGVTSTVSSFAFDVDPNIAGASSTGTFSNAVLNSQYPNQIGSVDVCFKSGFSNSCGGNSGGVQTGDTGSGTLTLSFDSAPSSITLSNFYDRYQAISGAGGISSASGSGTITSSSSSSGGTEVPEPGMLGILGLGLAGLGLMRSRKRPGGAAAA</sequence>
<dbReference type="EMBL" id="JALHLE010000003">
    <property type="protein sequence ID" value="MCJ2177443.1"/>
    <property type="molecule type" value="Genomic_DNA"/>
</dbReference>
<accession>A0ABT0AX91</accession>
<organism evidence="4 5">
    <name type="scientific">Novosphingobium album</name>
    <name type="common">ex Hu et al. 2023</name>
    <dbReference type="NCBI Taxonomy" id="2930093"/>
    <lineage>
        <taxon>Bacteria</taxon>
        <taxon>Pseudomonadati</taxon>
        <taxon>Pseudomonadota</taxon>
        <taxon>Alphaproteobacteria</taxon>
        <taxon>Sphingomonadales</taxon>
        <taxon>Sphingomonadaceae</taxon>
        <taxon>Novosphingobium</taxon>
    </lineage>
</organism>
<dbReference type="RefSeq" id="WP_243990449.1">
    <property type="nucleotide sequence ID" value="NZ_JALHLE010000003.1"/>
</dbReference>
<dbReference type="Pfam" id="PF07589">
    <property type="entry name" value="PEP-CTERM"/>
    <property type="match status" value="1"/>
</dbReference>
<evidence type="ECO:0000259" key="3">
    <source>
        <dbReference type="Pfam" id="PF07589"/>
    </source>
</evidence>
<proteinExistence type="predicted"/>
<dbReference type="NCBIfam" id="TIGR02595">
    <property type="entry name" value="PEP_CTERM"/>
    <property type="match status" value="1"/>
</dbReference>
<dbReference type="NCBIfam" id="NF033947">
    <property type="entry name" value="PEP-cistern"/>
    <property type="match status" value="1"/>
</dbReference>
<keyword evidence="5" id="KW-1185">Reference proteome</keyword>
<dbReference type="InterPro" id="IPR013424">
    <property type="entry name" value="Ice-binding_C"/>
</dbReference>
<evidence type="ECO:0000313" key="5">
    <source>
        <dbReference type="Proteomes" id="UP001162880"/>
    </source>
</evidence>